<accession>A0A9D3QFN7</accession>
<feature type="region of interest" description="Disordered" evidence="14">
    <location>
        <begin position="224"/>
        <end position="262"/>
    </location>
</feature>
<dbReference type="GO" id="GO:0043565">
    <property type="term" value="F:sequence-specific DNA binding"/>
    <property type="evidence" value="ECO:0007669"/>
    <property type="project" value="UniProtKB-UniRule"/>
</dbReference>
<feature type="region of interest" description="Disordered" evidence="14">
    <location>
        <begin position="98"/>
        <end position="136"/>
    </location>
</feature>
<keyword evidence="7 13" id="KW-0175">Coiled coil</keyword>
<evidence type="ECO:0000256" key="13">
    <source>
        <dbReference type="RuleBase" id="RU369073"/>
    </source>
</evidence>
<feature type="compositionally biased region" description="Polar residues" evidence="14">
    <location>
        <begin position="161"/>
        <end position="174"/>
    </location>
</feature>
<feature type="region of interest" description="Disordered" evidence="14">
    <location>
        <begin position="296"/>
        <end position="330"/>
    </location>
</feature>
<evidence type="ECO:0000256" key="4">
    <source>
        <dbReference type="ARBA" id="ARBA00022771"/>
    </source>
</evidence>
<dbReference type="PANTHER" id="PTHR46600:SF1">
    <property type="entry name" value="THAP DOMAIN-CONTAINING PROTEIN 1"/>
    <property type="match status" value="1"/>
</dbReference>
<dbReference type="GO" id="GO:0003700">
    <property type="term" value="F:DNA-binding transcription factor activity"/>
    <property type="evidence" value="ECO:0007669"/>
    <property type="project" value="UniProtKB-UniRule"/>
</dbReference>
<evidence type="ECO:0000256" key="6">
    <source>
        <dbReference type="ARBA" id="ARBA00023015"/>
    </source>
</evidence>
<reference evidence="16" key="1">
    <citation type="submission" date="2021-01" db="EMBL/GenBank/DDBJ databases">
        <authorList>
            <person name="Zahm M."/>
            <person name="Roques C."/>
            <person name="Cabau C."/>
            <person name="Klopp C."/>
            <person name="Donnadieu C."/>
            <person name="Jouanno E."/>
            <person name="Lampietro C."/>
            <person name="Louis A."/>
            <person name="Herpin A."/>
            <person name="Echchiki A."/>
            <person name="Berthelot C."/>
            <person name="Parey E."/>
            <person name="Roest-Crollius H."/>
            <person name="Braasch I."/>
            <person name="Postlethwait J."/>
            <person name="Bobe J."/>
            <person name="Montfort J."/>
            <person name="Bouchez O."/>
            <person name="Begum T."/>
            <person name="Mejri S."/>
            <person name="Adams A."/>
            <person name="Chen W.-J."/>
            <person name="Guiguen Y."/>
        </authorList>
    </citation>
    <scope>NUCLEOTIDE SEQUENCE</scope>
    <source>
        <strain evidence="16">YG-15Mar2019-1</strain>
        <tissue evidence="16">Brain</tissue>
    </source>
</reference>
<dbReference type="SUPFAM" id="SSF57716">
    <property type="entry name" value="Glucocorticoid receptor-like (DNA-binding domain)"/>
    <property type="match status" value="1"/>
</dbReference>
<dbReference type="SMART" id="SM00692">
    <property type="entry name" value="DM3"/>
    <property type="match status" value="1"/>
</dbReference>
<keyword evidence="17" id="KW-1185">Reference proteome</keyword>
<sequence>MSSCAVPGCRNHKKVAEKSTLSFHRFPTRNAVRCRDWLARIRNKAFDENTPLEKLKSYRVCSQHFTEDDFKTDYMHLVMGTKERRELVEGAVPSIFPWTVKSEPDSEGRSPSSATEEKRKRLERHNTEHKMGTAETSWSSEEIISVVIKEESVQYDLEPELSQQHGLRSESLGQIKQEDEEQGIRRDSPVKEGHQLKLCKVEVKKEENEDESDFVDAAVRCSDSVTGKEGSLQPSQSRLQAVQSRPASLPTTQAPKPILGRHNTEHKMGTAETSWSSEEIISVVIKEESVQYDLEPELSQQHGLRSESLGQIKQEDGEQGIRRDSPVEEGHQLKLCKVEVKKEENEVVLEP</sequence>
<organism evidence="16 17">
    <name type="scientific">Megalops atlanticus</name>
    <name type="common">Tarpon</name>
    <name type="synonym">Clupea gigantea</name>
    <dbReference type="NCBI Taxonomy" id="7932"/>
    <lineage>
        <taxon>Eukaryota</taxon>
        <taxon>Metazoa</taxon>
        <taxon>Chordata</taxon>
        <taxon>Craniata</taxon>
        <taxon>Vertebrata</taxon>
        <taxon>Euteleostomi</taxon>
        <taxon>Actinopterygii</taxon>
        <taxon>Neopterygii</taxon>
        <taxon>Teleostei</taxon>
        <taxon>Elopiformes</taxon>
        <taxon>Megalopidae</taxon>
        <taxon>Megalops</taxon>
    </lineage>
</organism>
<evidence type="ECO:0000256" key="14">
    <source>
        <dbReference type="SAM" id="MobiDB-lite"/>
    </source>
</evidence>
<feature type="domain" description="THAP-type" evidence="15">
    <location>
        <begin position="1"/>
        <end position="96"/>
    </location>
</feature>
<dbReference type="InterPro" id="IPR026516">
    <property type="entry name" value="THAP1/10"/>
</dbReference>
<dbReference type="EMBL" id="JAFDVH010000002">
    <property type="protein sequence ID" value="KAG7487321.1"/>
    <property type="molecule type" value="Genomic_DNA"/>
</dbReference>
<dbReference type="GO" id="GO:0005654">
    <property type="term" value="C:nucleoplasm"/>
    <property type="evidence" value="ECO:0007669"/>
    <property type="project" value="UniProtKB-SubCell"/>
</dbReference>
<evidence type="ECO:0000256" key="7">
    <source>
        <dbReference type="ARBA" id="ARBA00023054"/>
    </source>
</evidence>
<evidence type="ECO:0000313" key="17">
    <source>
        <dbReference type="Proteomes" id="UP001046870"/>
    </source>
</evidence>
<evidence type="ECO:0000313" key="16">
    <source>
        <dbReference type="EMBL" id="KAG7487321.1"/>
    </source>
</evidence>
<feature type="region of interest" description="Disordered" evidence="14">
    <location>
        <begin position="159"/>
        <end position="190"/>
    </location>
</feature>
<feature type="compositionally biased region" description="Basic and acidic residues" evidence="14">
    <location>
        <begin position="313"/>
        <end position="330"/>
    </location>
</feature>
<dbReference type="PROSITE" id="PS50950">
    <property type="entry name" value="ZF_THAP"/>
    <property type="match status" value="1"/>
</dbReference>
<evidence type="ECO:0000256" key="11">
    <source>
        <dbReference type="ARBA" id="ARBA00023306"/>
    </source>
</evidence>
<evidence type="ECO:0000256" key="9">
    <source>
        <dbReference type="ARBA" id="ARBA00023163"/>
    </source>
</evidence>
<comment type="caution">
    <text evidence="16">The sequence shown here is derived from an EMBL/GenBank/DDBJ whole genome shotgun (WGS) entry which is preliminary data.</text>
</comment>
<comment type="function">
    <text evidence="13">DNA-binding transcription regulator that regulates endothelial cell proliferation and G1/S cell-cycle progression. Specifically binds the 5'-[AT]NTNN[GT]GGCA[AGT]-3' core DNA sequence and acts by modulating expression of pRB-E2F cell-cycle target genes.</text>
</comment>
<keyword evidence="11 13" id="KW-0131">Cell cycle</keyword>
<keyword evidence="3" id="KW-0479">Metal-binding</keyword>
<evidence type="ECO:0000256" key="2">
    <source>
        <dbReference type="ARBA" id="ARBA00006177"/>
    </source>
</evidence>
<dbReference type="PANTHER" id="PTHR46600">
    <property type="entry name" value="THAP DOMAIN-CONTAINING"/>
    <property type="match status" value="1"/>
</dbReference>
<dbReference type="OrthoDB" id="5982876at2759"/>
<name>A0A9D3QFN7_MEGAT</name>
<dbReference type="Pfam" id="PF05485">
    <property type="entry name" value="THAP"/>
    <property type="match status" value="1"/>
</dbReference>
<feature type="compositionally biased region" description="Polar residues" evidence="14">
    <location>
        <begin position="232"/>
        <end position="254"/>
    </location>
</feature>
<protein>
    <recommendedName>
        <fullName evidence="13">THAP domain-containing protein 1</fullName>
    </recommendedName>
</protein>
<evidence type="ECO:0000256" key="5">
    <source>
        <dbReference type="ARBA" id="ARBA00022833"/>
    </source>
</evidence>
<evidence type="ECO:0000256" key="12">
    <source>
        <dbReference type="PROSITE-ProRule" id="PRU00309"/>
    </source>
</evidence>
<evidence type="ECO:0000256" key="8">
    <source>
        <dbReference type="ARBA" id="ARBA00023125"/>
    </source>
</evidence>
<dbReference type="Proteomes" id="UP001046870">
    <property type="component" value="Chromosome 2"/>
</dbReference>
<feature type="compositionally biased region" description="Basic and acidic residues" evidence="14">
    <location>
        <begin position="115"/>
        <end position="132"/>
    </location>
</feature>
<dbReference type="SMART" id="SM00980">
    <property type="entry name" value="THAP"/>
    <property type="match status" value="1"/>
</dbReference>
<dbReference type="GO" id="GO:0008270">
    <property type="term" value="F:zinc ion binding"/>
    <property type="evidence" value="ECO:0007669"/>
    <property type="project" value="UniProtKB-KW"/>
</dbReference>
<dbReference type="InterPro" id="IPR006612">
    <property type="entry name" value="THAP_Znf"/>
</dbReference>
<feature type="compositionally biased region" description="Polar residues" evidence="14">
    <location>
        <begin position="298"/>
        <end position="311"/>
    </location>
</feature>
<comment type="similarity">
    <text evidence="2 13">Belongs to the THAP1 family.</text>
</comment>
<keyword evidence="4 12" id="KW-0863">Zinc-finger</keyword>
<keyword evidence="6 13" id="KW-0805">Transcription regulation</keyword>
<evidence type="ECO:0000256" key="10">
    <source>
        <dbReference type="ARBA" id="ARBA00023242"/>
    </source>
</evidence>
<dbReference type="GO" id="GO:0001935">
    <property type="term" value="P:endothelial cell proliferation"/>
    <property type="evidence" value="ECO:0007669"/>
    <property type="project" value="UniProtKB-UniRule"/>
</dbReference>
<keyword evidence="10 13" id="KW-0539">Nucleus</keyword>
<dbReference type="InterPro" id="IPR038441">
    <property type="entry name" value="THAP_Znf_sf"/>
</dbReference>
<dbReference type="AlphaFoldDB" id="A0A9D3QFN7"/>
<keyword evidence="8 12" id="KW-0238">DNA-binding</keyword>
<evidence type="ECO:0000259" key="15">
    <source>
        <dbReference type="PROSITE" id="PS50950"/>
    </source>
</evidence>
<keyword evidence="5" id="KW-0862">Zinc</keyword>
<evidence type="ECO:0000256" key="1">
    <source>
        <dbReference type="ARBA" id="ARBA00004642"/>
    </source>
</evidence>
<gene>
    <name evidence="16" type="ORF">MATL_G00021910</name>
</gene>
<dbReference type="Gene3D" id="6.20.210.20">
    <property type="entry name" value="THAP domain"/>
    <property type="match status" value="1"/>
</dbReference>
<evidence type="ECO:0000256" key="3">
    <source>
        <dbReference type="ARBA" id="ARBA00022723"/>
    </source>
</evidence>
<comment type="subcellular location">
    <subcellularLocation>
        <location evidence="1 13">Nucleus</location>
        <location evidence="1 13">Nucleoplasm</location>
    </subcellularLocation>
</comment>
<keyword evidence="9 13" id="KW-0804">Transcription</keyword>
<proteinExistence type="inferred from homology"/>